<sequence>MARALFAGGLCLLNFAAGAHGNLAADILAYKYNFEADAQANRLAEVSSFLSAGGTSSSSLIAGASSSSSLSAAVSSGSPGFSSTSAGAQTATSAIALAPAATNAAAPSFTIYSDDALPTSPAPSSSCAAALTSTISCNYTIQFMGNIVFNASDLSFMCTETCSNSLVAYRNSVASACAGFFFSTTQNATYPATLGIDTLSEPYFSQCRVDATTGNFCQSVLSTYTPTDASQGILGYSQNELCTSCMLGLLNTTLSYAYSFTASLYGTLQSALAECGPLWNSYNVTTPGAGSFGTTPPTQSGSNSTVDLICELTGHNVTTSAVTLCSDLAAQNSVTVRDILDSNPSISALACASGLASGTTVCLPQACTLYTVKVNQTCDDILADVNQNNLVGGNVTINMQQFMSFNPDLISNCANLPLFPTICISPHGGFTNIGNGGGSAVPTATPTATVPPPGQTPPGTTANCGAWYFVEPGNFCQQVTLNNSITLDDFITLNPEINSNCTNLWAEYFYCVAAFPPLSATSTVQMVTSNATAVGTLLVMSLTTATTLLTTQDLPSATGMPAPTNIAAGTVANGCAWYYTMDAGFNCTWIESYFNISEADFNLYNYNPDPPCPNLNVGSAYCVQVLNDTATIPPTPTNAAQGSAPSGCLQWYTVVSGDGCTSIQQKFGLSAAQFAALNPELTSTCTNLGLGEAYCVRAIGQISAAVPTNAVAGTDNDDCAKYDTVISGDSCSAIETRNGISDSLFRALNPEINAACSNIQLGSAYCVAAVPTFSLSTTSSSSTPTNVASGTDTKDCAKYDTVISGDTCPVIEARNGISDALFRALNSEINAACTNIILGEEYCVAAVPSFSLSSTSADATPTNVATGTDTKDCAKYDTVIDGDTCPVIEARNGVSDSLFRALNPEINAACTNIILGEAYCVAALPGVSITSTSTTTAPTGAPTNVASGTWTNCTSYYTVVSGDNCNLIEMRNSLSFTDFLKWNPEVNTACTNIGLGAAYCIAGTPKTCQKIYTVVSGDFCSEIESANGLMVAQFTALNPWLDANCDLQVGQVVCVG</sequence>
<keyword evidence="3" id="KW-0732">Signal</keyword>
<dbReference type="Pfam" id="PF01476">
    <property type="entry name" value="LysM"/>
    <property type="match status" value="4"/>
</dbReference>
<evidence type="ECO:0000313" key="6">
    <source>
        <dbReference type="Proteomes" id="UP000623467"/>
    </source>
</evidence>
<feature type="domain" description="LysM" evidence="4">
    <location>
        <begin position="721"/>
        <end position="767"/>
    </location>
</feature>
<feature type="domain" description="LysM" evidence="4">
    <location>
        <begin position="466"/>
        <end position="512"/>
    </location>
</feature>
<gene>
    <name evidence="5" type="ORF">MSAN_00275000</name>
</gene>
<dbReference type="SMART" id="SM00257">
    <property type="entry name" value="LysM"/>
    <property type="match status" value="8"/>
</dbReference>
<evidence type="ECO:0000313" key="5">
    <source>
        <dbReference type="EMBL" id="KAF7378477.1"/>
    </source>
</evidence>
<reference evidence="5" key="1">
    <citation type="submission" date="2020-05" db="EMBL/GenBank/DDBJ databases">
        <title>Mycena genomes resolve the evolution of fungal bioluminescence.</title>
        <authorList>
            <person name="Tsai I.J."/>
        </authorList>
    </citation>
    <scope>NUCLEOTIDE SEQUENCE</scope>
    <source>
        <strain evidence="5">160909Yilan</strain>
    </source>
</reference>
<evidence type="ECO:0000256" key="3">
    <source>
        <dbReference type="SAM" id="SignalP"/>
    </source>
</evidence>
<accession>A0A8H7DM18</accession>
<keyword evidence="1" id="KW-0147">Chitin-binding</keyword>
<keyword evidence="2" id="KW-0843">Virulence</keyword>
<dbReference type="SUPFAM" id="SSF54106">
    <property type="entry name" value="LysM domain"/>
    <property type="match status" value="3"/>
</dbReference>
<name>A0A8H7DM18_9AGAR</name>
<proteinExistence type="predicted"/>
<keyword evidence="6" id="KW-1185">Reference proteome</keyword>
<dbReference type="InterPro" id="IPR018392">
    <property type="entry name" value="LysM"/>
</dbReference>
<feature type="domain" description="LysM" evidence="4">
    <location>
        <begin position="875"/>
        <end position="921"/>
    </location>
</feature>
<organism evidence="5 6">
    <name type="scientific">Mycena sanguinolenta</name>
    <dbReference type="NCBI Taxonomy" id="230812"/>
    <lineage>
        <taxon>Eukaryota</taxon>
        <taxon>Fungi</taxon>
        <taxon>Dikarya</taxon>
        <taxon>Basidiomycota</taxon>
        <taxon>Agaricomycotina</taxon>
        <taxon>Agaricomycetes</taxon>
        <taxon>Agaricomycetidae</taxon>
        <taxon>Agaricales</taxon>
        <taxon>Marasmiineae</taxon>
        <taxon>Mycenaceae</taxon>
        <taxon>Mycena</taxon>
    </lineage>
</organism>
<feature type="domain" description="LysM" evidence="4">
    <location>
        <begin position="1010"/>
        <end position="1055"/>
    </location>
</feature>
<evidence type="ECO:0000259" key="4">
    <source>
        <dbReference type="PROSITE" id="PS51782"/>
    </source>
</evidence>
<dbReference type="PROSITE" id="PS51782">
    <property type="entry name" value="LYSM"/>
    <property type="match status" value="7"/>
</dbReference>
<dbReference type="Gene3D" id="3.10.350.10">
    <property type="entry name" value="LysM domain"/>
    <property type="match status" value="9"/>
</dbReference>
<feature type="domain" description="LysM" evidence="4">
    <location>
        <begin position="798"/>
        <end position="844"/>
    </location>
</feature>
<dbReference type="Proteomes" id="UP000623467">
    <property type="component" value="Unassembled WGS sequence"/>
</dbReference>
<dbReference type="AlphaFoldDB" id="A0A8H7DM18"/>
<feature type="chain" id="PRO_5034442338" description="LysM domain-containing protein" evidence="3">
    <location>
        <begin position="22"/>
        <end position="1056"/>
    </location>
</feature>
<feature type="signal peptide" evidence="3">
    <location>
        <begin position="1"/>
        <end position="21"/>
    </location>
</feature>
<dbReference type="OrthoDB" id="5985073at2759"/>
<dbReference type="InterPro" id="IPR052210">
    <property type="entry name" value="LysM1-like"/>
</dbReference>
<dbReference type="EMBL" id="JACAZH010000001">
    <property type="protein sequence ID" value="KAF7378477.1"/>
    <property type="molecule type" value="Genomic_DNA"/>
</dbReference>
<dbReference type="GO" id="GO:0008061">
    <property type="term" value="F:chitin binding"/>
    <property type="evidence" value="ECO:0007669"/>
    <property type="project" value="UniProtKB-KW"/>
</dbReference>
<dbReference type="CDD" id="cd00118">
    <property type="entry name" value="LysM"/>
    <property type="match status" value="5"/>
</dbReference>
<dbReference type="PANTHER" id="PTHR34997">
    <property type="entry name" value="AM15"/>
    <property type="match status" value="1"/>
</dbReference>
<dbReference type="PANTHER" id="PTHR34997:SF1">
    <property type="entry name" value="PEPTIDOGLYCAN-BINDING LYSIN DOMAIN"/>
    <property type="match status" value="1"/>
</dbReference>
<dbReference type="InterPro" id="IPR036779">
    <property type="entry name" value="LysM_dom_sf"/>
</dbReference>
<feature type="domain" description="LysM" evidence="4">
    <location>
        <begin position="955"/>
        <end position="1001"/>
    </location>
</feature>
<comment type="caution">
    <text evidence="5">The sequence shown here is derived from an EMBL/GenBank/DDBJ whole genome shotgun (WGS) entry which is preliminary data.</text>
</comment>
<evidence type="ECO:0000256" key="1">
    <source>
        <dbReference type="ARBA" id="ARBA00022669"/>
    </source>
</evidence>
<feature type="domain" description="LysM" evidence="4">
    <location>
        <begin position="650"/>
        <end position="696"/>
    </location>
</feature>
<evidence type="ECO:0000256" key="2">
    <source>
        <dbReference type="ARBA" id="ARBA00023026"/>
    </source>
</evidence>
<protein>
    <recommendedName>
        <fullName evidence="4">LysM domain-containing protein</fullName>
    </recommendedName>
</protein>